<feature type="compositionally biased region" description="Polar residues" evidence="2">
    <location>
        <begin position="504"/>
        <end position="516"/>
    </location>
</feature>
<dbReference type="PROSITE" id="PS50076">
    <property type="entry name" value="DNAJ_2"/>
    <property type="match status" value="1"/>
</dbReference>
<feature type="region of interest" description="Disordered" evidence="2">
    <location>
        <begin position="504"/>
        <end position="577"/>
    </location>
</feature>
<feature type="domain" description="J" evidence="3">
    <location>
        <begin position="670"/>
        <end position="734"/>
    </location>
</feature>
<accession>A0AAD3Y463</accession>
<dbReference type="EMBL" id="BSYO01000030">
    <property type="protein sequence ID" value="GMH26191.1"/>
    <property type="molecule type" value="Genomic_DNA"/>
</dbReference>
<dbReference type="CDD" id="cd06257">
    <property type="entry name" value="DnaJ"/>
    <property type="match status" value="1"/>
</dbReference>
<dbReference type="Proteomes" id="UP001279734">
    <property type="component" value="Unassembled WGS sequence"/>
</dbReference>
<sequence>MTVLPPRLKLRARCSSRRVEFYSLSTSVFISLRIRFRRRRPRVFQMKAASKFRGLSQPETYFGKKTLKGCTTSGNVDDVVLIDVDSNDLHNIIIVDLPESLEQKLRKHHTCNIISIDDDGEENPDEIHSMDSDATTSNRCFPLSAPSPNSDDLDGEDCLFVSDEKSPLNLSKCKTNCSGQDGSGNCYDLGSGTENDSSESDCSDCEFVDGSFGSIHEQCEQGSSSESKYDICNGQSVSKNQAGASAFHSGTQHDAENRGNKQAKDSEPSCSKPNNFDVRFVRKFSNKEKGNPFADLLKKLAEETPPFFQTDGDEAETVFTEDYVFANGWGLPEKQFRSGDSSFCNNVQGAQETIKSSTLERDESHFNGAKTFSQDLDPGIMGEPCLYNRQPSFDEHFDMSMNDAQDEEASLFKSKLPADGQADPDHAATVSCGGLSHPFTCNTHFSVEQTSFEELLNLTAGKSSFPDSTLYDEGDNVVDNDRKSVYKEARNLVYEEALGISRSYETASVSGHSSSTEVKEPSLESLSDNPASDEEEVKEPSLESLSDNPASDEENDTLPGIGAGSLQEDIITDREKIKETDEFKRAIEEEWASRQRELKIQAEEAQRQRRRKRAESMRIMDMERRQKQRLEEMREMRKKDNEDMNFKEQLRSQVRSELNKLELTCSDMASLLRSLGIHVGGGFIPSPHDVQSAYKRALLRFHPDRASRTDLRQQVEAEEKFKLISRMKEKLSLA</sequence>
<gene>
    <name evidence="4" type="ORF">Nepgr_028034</name>
</gene>
<protein>
    <recommendedName>
        <fullName evidence="3">J domain-containing protein</fullName>
    </recommendedName>
</protein>
<dbReference type="InterPro" id="IPR001623">
    <property type="entry name" value="DnaJ_domain"/>
</dbReference>
<dbReference type="Gene3D" id="1.10.287.110">
    <property type="entry name" value="DnaJ domain"/>
    <property type="match status" value="1"/>
</dbReference>
<feature type="compositionally biased region" description="Basic and acidic residues" evidence="2">
    <location>
        <begin position="251"/>
        <end position="267"/>
    </location>
</feature>
<evidence type="ECO:0000256" key="1">
    <source>
        <dbReference type="SAM" id="Coils"/>
    </source>
</evidence>
<evidence type="ECO:0000313" key="4">
    <source>
        <dbReference type="EMBL" id="GMH26191.1"/>
    </source>
</evidence>
<dbReference type="InterPro" id="IPR036869">
    <property type="entry name" value="J_dom_sf"/>
</dbReference>
<feature type="region of interest" description="Disordered" evidence="2">
    <location>
        <begin position="243"/>
        <end position="272"/>
    </location>
</feature>
<feature type="coiled-coil region" evidence="1">
    <location>
        <begin position="588"/>
        <end position="664"/>
    </location>
</feature>
<dbReference type="PANTHER" id="PTHR36335">
    <property type="entry name" value="CHAPERONE DNAJ-DOMAIN SUPERFAMILY PROTEIN"/>
    <property type="match status" value="1"/>
</dbReference>
<name>A0AAD3Y463_NEPGR</name>
<comment type="caution">
    <text evidence="4">The sequence shown here is derived from an EMBL/GenBank/DDBJ whole genome shotgun (WGS) entry which is preliminary data.</text>
</comment>
<evidence type="ECO:0000313" key="5">
    <source>
        <dbReference type="Proteomes" id="UP001279734"/>
    </source>
</evidence>
<keyword evidence="1" id="KW-0175">Coiled coil</keyword>
<evidence type="ECO:0000259" key="3">
    <source>
        <dbReference type="PROSITE" id="PS50076"/>
    </source>
</evidence>
<dbReference type="SUPFAM" id="SSF46565">
    <property type="entry name" value="Chaperone J-domain"/>
    <property type="match status" value="1"/>
</dbReference>
<dbReference type="AlphaFoldDB" id="A0AAD3Y463"/>
<evidence type="ECO:0000256" key="2">
    <source>
        <dbReference type="SAM" id="MobiDB-lite"/>
    </source>
</evidence>
<dbReference type="PANTHER" id="PTHR36335:SF1">
    <property type="entry name" value="CHAPERONE DNAJ-DOMAIN SUPERFAMILY PROTEIN"/>
    <property type="match status" value="1"/>
</dbReference>
<reference evidence="4" key="1">
    <citation type="submission" date="2023-05" db="EMBL/GenBank/DDBJ databases">
        <title>Nepenthes gracilis genome sequencing.</title>
        <authorList>
            <person name="Fukushima K."/>
        </authorList>
    </citation>
    <scope>NUCLEOTIDE SEQUENCE</scope>
    <source>
        <strain evidence="4">SING2019-196</strain>
    </source>
</reference>
<organism evidence="4 5">
    <name type="scientific">Nepenthes gracilis</name>
    <name type="common">Slender pitcher plant</name>
    <dbReference type="NCBI Taxonomy" id="150966"/>
    <lineage>
        <taxon>Eukaryota</taxon>
        <taxon>Viridiplantae</taxon>
        <taxon>Streptophyta</taxon>
        <taxon>Embryophyta</taxon>
        <taxon>Tracheophyta</taxon>
        <taxon>Spermatophyta</taxon>
        <taxon>Magnoliopsida</taxon>
        <taxon>eudicotyledons</taxon>
        <taxon>Gunneridae</taxon>
        <taxon>Pentapetalae</taxon>
        <taxon>Caryophyllales</taxon>
        <taxon>Nepenthaceae</taxon>
        <taxon>Nepenthes</taxon>
    </lineage>
</organism>
<keyword evidence="5" id="KW-1185">Reference proteome</keyword>
<proteinExistence type="predicted"/>